<name>A0A235BBA7_9BACL</name>
<dbReference type="Proteomes" id="UP000215459">
    <property type="component" value="Unassembled WGS sequence"/>
</dbReference>
<feature type="transmembrane region" description="Helical" evidence="2">
    <location>
        <begin position="60"/>
        <end position="79"/>
    </location>
</feature>
<keyword evidence="2" id="KW-0472">Membrane</keyword>
<proteinExistence type="predicted"/>
<evidence type="ECO:0000256" key="2">
    <source>
        <dbReference type="SAM" id="Phobius"/>
    </source>
</evidence>
<dbReference type="Pfam" id="PF13559">
    <property type="entry name" value="DUF4129"/>
    <property type="match status" value="1"/>
</dbReference>
<keyword evidence="2" id="KW-1133">Transmembrane helix</keyword>
<organism evidence="4 5">
    <name type="scientific">Paludifilum halophilum</name>
    <dbReference type="NCBI Taxonomy" id="1642702"/>
    <lineage>
        <taxon>Bacteria</taxon>
        <taxon>Bacillati</taxon>
        <taxon>Bacillota</taxon>
        <taxon>Bacilli</taxon>
        <taxon>Bacillales</taxon>
        <taxon>Thermoactinomycetaceae</taxon>
        <taxon>Paludifilum</taxon>
    </lineage>
</organism>
<evidence type="ECO:0000256" key="1">
    <source>
        <dbReference type="SAM" id="MobiDB-lite"/>
    </source>
</evidence>
<evidence type="ECO:0000313" key="4">
    <source>
        <dbReference type="EMBL" id="OYD09573.1"/>
    </source>
</evidence>
<feature type="domain" description="Protein-glutamine gamma-glutamyltransferase-like C-terminal" evidence="3">
    <location>
        <begin position="127"/>
        <end position="194"/>
    </location>
</feature>
<comment type="caution">
    <text evidence="4">The sequence shown here is derived from an EMBL/GenBank/DDBJ whole genome shotgun (WGS) entry which is preliminary data.</text>
</comment>
<accession>A0A235BBA7</accession>
<dbReference type="InterPro" id="IPR025403">
    <property type="entry name" value="TgpA-like_C"/>
</dbReference>
<feature type="region of interest" description="Disordered" evidence="1">
    <location>
        <begin position="90"/>
        <end position="109"/>
    </location>
</feature>
<reference evidence="4 5" key="1">
    <citation type="submission" date="2017-07" db="EMBL/GenBank/DDBJ databases">
        <title>The genome sequence of Paludifilum halophilum highlights mechanisms for microbial adaptation to high salt environemnts.</title>
        <authorList>
            <person name="Belbahri L."/>
        </authorList>
    </citation>
    <scope>NUCLEOTIDE SEQUENCE [LARGE SCALE GENOMIC DNA]</scope>
    <source>
        <strain evidence="4 5">DSM 102817</strain>
    </source>
</reference>
<evidence type="ECO:0000313" key="5">
    <source>
        <dbReference type="Proteomes" id="UP000215459"/>
    </source>
</evidence>
<keyword evidence="5" id="KW-1185">Reference proteome</keyword>
<dbReference type="RefSeq" id="WP_094262673.1">
    <property type="nucleotide sequence ID" value="NZ_NOWF01000001.1"/>
</dbReference>
<dbReference type="OrthoDB" id="5491447at2"/>
<gene>
    <name evidence="4" type="ORF">CHM34_00730</name>
</gene>
<sequence length="211" mass="24922">MTPDYREARKQLSEILEEEEFSQQEQLQGWLEKVGSLFHSLDEGVQRWLESMLGVEDPRLGWFFPLLMATLLGFLLWWVGRRMVFSPRETKKSSSAFHPDPKTTESGWDLGERMARTGQYREGIRCLFRGVLESLESQGVLRRSDSKTNREYRDEVRRKQPDLSEMFTSLVLRFERVWYGMNQANEEDFREFYQLSHQLVCARGGGSRENH</sequence>
<dbReference type="AlphaFoldDB" id="A0A235BBA7"/>
<dbReference type="EMBL" id="NOWF01000001">
    <property type="protein sequence ID" value="OYD09573.1"/>
    <property type="molecule type" value="Genomic_DNA"/>
</dbReference>
<evidence type="ECO:0000259" key="3">
    <source>
        <dbReference type="Pfam" id="PF13559"/>
    </source>
</evidence>
<protein>
    <recommendedName>
        <fullName evidence="3">Protein-glutamine gamma-glutamyltransferase-like C-terminal domain-containing protein</fullName>
    </recommendedName>
</protein>
<keyword evidence="2" id="KW-0812">Transmembrane</keyword>